<dbReference type="InterPro" id="IPR020605">
    <property type="entry name" value="Octanoyltransferase_CS"/>
</dbReference>
<dbReference type="PATRIC" id="fig|1503.3.peg.574"/>
<keyword evidence="3 5" id="KW-0012">Acyltransferase</keyword>
<dbReference type="NCBIfam" id="TIGR00214">
    <property type="entry name" value="lipB"/>
    <property type="match status" value="1"/>
</dbReference>
<feature type="domain" description="BPL/LPL catalytic" evidence="10">
    <location>
        <begin position="31"/>
        <end position="214"/>
    </location>
</feature>
<evidence type="ECO:0000256" key="3">
    <source>
        <dbReference type="ARBA" id="ARBA00023315"/>
    </source>
</evidence>
<feature type="binding site" evidence="5 8">
    <location>
        <begin position="144"/>
        <end position="146"/>
    </location>
    <ligand>
        <name>substrate</name>
    </ligand>
</feature>
<dbReference type="GO" id="GO:0005737">
    <property type="term" value="C:cytoplasm"/>
    <property type="evidence" value="ECO:0007669"/>
    <property type="project" value="UniProtKB-SubCell"/>
</dbReference>
<accession>A0A0L0W7N2</accession>
<evidence type="ECO:0000259" key="10">
    <source>
        <dbReference type="PROSITE" id="PS51733"/>
    </source>
</evidence>
<evidence type="ECO:0000313" key="11">
    <source>
        <dbReference type="EMBL" id="KNF07539.1"/>
    </source>
</evidence>
<dbReference type="GO" id="GO:0033819">
    <property type="term" value="F:lipoyl(octanoyl) transferase activity"/>
    <property type="evidence" value="ECO:0007669"/>
    <property type="project" value="UniProtKB-EC"/>
</dbReference>
<keyword evidence="12" id="KW-1185">Reference proteome</keyword>
<proteinExistence type="inferred from homology"/>
<dbReference type="CDD" id="cd16444">
    <property type="entry name" value="LipB"/>
    <property type="match status" value="1"/>
</dbReference>
<dbReference type="HAMAP" id="MF_00013">
    <property type="entry name" value="LipB"/>
    <property type="match status" value="1"/>
</dbReference>
<comment type="pathway">
    <text evidence="1 5 6">Protein modification; protein lipoylation via endogenous pathway; protein N(6)-(lipoyl)lysine from octanoyl-[acyl-carrier-protein]: step 1/2.</text>
</comment>
<evidence type="ECO:0000256" key="5">
    <source>
        <dbReference type="HAMAP-Rule" id="MF_00013"/>
    </source>
</evidence>
<dbReference type="NCBIfam" id="NF010925">
    <property type="entry name" value="PRK14345.1"/>
    <property type="match status" value="1"/>
</dbReference>
<protein>
    <recommendedName>
        <fullName evidence="5 6">Octanoyltransferase</fullName>
        <ecNumber evidence="5 6">2.3.1.181</ecNumber>
    </recommendedName>
    <alternativeName>
        <fullName evidence="5">Lipoate-protein ligase B</fullName>
    </alternativeName>
    <alternativeName>
        <fullName evidence="5">Lipoyl/octanoyl transferase</fullName>
    </alternativeName>
    <alternativeName>
        <fullName evidence="5">Octanoyl-[acyl-carrier-protein]-protein N-octanoyltransferase</fullName>
    </alternativeName>
</protein>
<comment type="caution">
    <text evidence="11">The sequence shown here is derived from an EMBL/GenBank/DDBJ whole genome shotgun (WGS) entry which is preliminary data.</text>
</comment>
<dbReference type="PIRSF" id="PIRSF016262">
    <property type="entry name" value="LPLase"/>
    <property type="match status" value="1"/>
</dbReference>
<dbReference type="GO" id="GO:0009249">
    <property type="term" value="P:protein lipoylation"/>
    <property type="evidence" value="ECO:0007669"/>
    <property type="project" value="InterPro"/>
</dbReference>
<comment type="miscellaneous">
    <text evidence="5">In the reaction, the free carboxyl group of octanoic acid is attached via an amide linkage to the epsilon-amino group of a specific lysine residue of lipoyl domains of lipoate-dependent enzymes.</text>
</comment>
<dbReference type="Proteomes" id="UP000037267">
    <property type="component" value="Unassembled WGS sequence"/>
</dbReference>
<dbReference type="OrthoDB" id="9787061at2"/>
<feature type="site" description="Lowers pKa of active site Cys" evidence="5 9">
    <location>
        <position position="141"/>
    </location>
</feature>
<feature type="active site" description="Acyl-thioester intermediate" evidence="5 7">
    <location>
        <position position="175"/>
    </location>
</feature>
<evidence type="ECO:0000256" key="8">
    <source>
        <dbReference type="PIRSR" id="PIRSR016262-2"/>
    </source>
</evidence>
<dbReference type="InterPro" id="IPR004143">
    <property type="entry name" value="BPL_LPL_catalytic"/>
</dbReference>
<comment type="catalytic activity">
    <reaction evidence="5 6">
        <text>octanoyl-[ACP] + L-lysyl-[protein] = N(6)-octanoyl-L-lysyl-[protein] + holo-[ACP] + H(+)</text>
        <dbReference type="Rhea" id="RHEA:17665"/>
        <dbReference type="Rhea" id="RHEA-COMP:9636"/>
        <dbReference type="Rhea" id="RHEA-COMP:9685"/>
        <dbReference type="Rhea" id="RHEA-COMP:9752"/>
        <dbReference type="Rhea" id="RHEA-COMP:9928"/>
        <dbReference type="ChEBI" id="CHEBI:15378"/>
        <dbReference type="ChEBI" id="CHEBI:29969"/>
        <dbReference type="ChEBI" id="CHEBI:64479"/>
        <dbReference type="ChEBI" id="CHEBI:78463"/>
        <dbReference type="ChEBI" id="CHEBI:78809"/>
        <dbReference type="EC" id="2.3.1.181"/>
    </reaction>
</comment>
<dbReference type="AlphaFoldDB" id="A0A0L0W7N2"/>
<dbReference type="Pfam" id="PF21948">
    <property type="entry name" value="LplA-B_cat"/>
    <property type="match status" value="1"/>
</dbReference>
<evidence type="ECO:0000256" key="9">
    <source>
        <dbReference type="PIRSR" id="PIRSR016262-3"/>
    </source>
</evidence>
<comment type="function">
    <text evidence="4 5 6">Catalyzes the transfer of endogenously produced octanoic acid from octanoyl-acyl-carrier-protein onto the lipoyl domains of lipoate-dependent enzymes. Lipoyl-ACP can also act as a substrate although octanoyl-ACP is likely to be the physiological substrate.</text>
</comment>
<feature type="binding site" evidence="5 8">
    <location>
        <begin position="76"/>
        <end position="83"/>
    </location>
    <ligand>
        <name>substrate</name>
    </ligand>
</feature>
<feature type="binding site" evidence="5 8">
    <location>
        <begin position="157"/>
        <end position="159"/>
    </location>
    <ligand>
        <name>substrate</name>
    </ligand>
</feature>
<dbReference type="RefSeq" id="WP_050356126.1">
    <property type="nucleotide sequence ID" value="NZ_LGSS01000015.1"/>
</dbReference>
<dbReference type="InterPro" id="IPR000544">
    <property type="entry name" value="Octanoyltransferase"/>
</dbReference>
<dbReference type="PANTHER" id="PTHR10993:SF7">
    <property type="entry name" value="LIPOYLTRANSFERASE 2, MITOCHONDRIAL-RELATED"/>
    <property type="match status" value="1"/>
</dbReference>
<comment type="similarity">
    <text evidence="5 6">Belongs to the LipB family.</text>
</comment>
<dbReference type="UniPathway" id="UPA00538">
    <property type="reaction ID" value="UER00592"/>
</dbReference>
<evidence type="ECO:0000256" key="6">
    <source>
        <dbReference type="PIRNR" id="PIRNR016262"/>
    </source>
</evidence>
<keyword evidence="2 5" id="KW-0808">Transferase</keyword>
<dbReference type="STRING" id="1503.CLPU_15c00330"/>
<name>A0A0L0W7N2_GOTPU</name>
<evidence type="ECO:0000256" key="2">
    <source>
        <dbReference type="ARBA" id="ARBA00022679"/>
    </source>
</evidence>
<dbReference type="PROSITE" id="PS51733">
    <property type="entry name" value="BPL_LPL_CATALYTIC"/>
    <property type="match status" value="1"/>
</dbReference>
<dbReference type="InterPro" id="IPR045864">
    <property type="entry name" value="aa-tRNA-synth_II/BPL/LPL"/>
</dbReference>
<evidence type="ECO:0000256" key="1">
    <source>
        <dbReference type="ARBA" id="ARBA00004821"/>
    </source>
</evidence>
<dbReference type="EC" id="2.3.1.181" evidence="5 6"/>
<dbReference type="SUPFAM" id="SSF55681">
    <property type="entry name" value="Class II aaRS and biotin synthetases"/>
    <property type="match status" value="1"/>
</dbReference>
<gene>
    <name evidence="5 11" type="primary">lipB</name>
    <name evidence="11" type="ORF">CLPU_15c00330</name>
</gene>
<reference evidence="12" key="1">
    <citation type="submission" date="2015-07" db="EMBL/GenBank/DDBJ databases">
        <title>Draft genome sequence of the purine-degrading Gottschalkia purinilyticum DSM 1384 (formerly Clostridium purinilyticum).</title>
        <authorList>
            <person name="Poehlein A."/>
            <person name="Schiel-Bengelsdorf B."/>
            <person name="Bengelsdorf F.R."/>
            <person name="Daniel R."/>
            <person name="Duerre P."/>
        </authorList>
    </citation>
    <scope>NUCLEOTIDE SEQUENCE [LARGE SCALE GENOMIC DNA]</scope>
    <source>
        <strain evidence="12">DSM 1384</strain>
    </source>
</reference>
<comment type="subcellular location">
    <subcellularLocation>
        <location evidence="5">Cytoplasm</location>
    </subcellularLocation>
</comment>
<sequence length="222" mass="25571">MTKLNVLNLGQCSYEEALDIQLDLLKKRQDKEIEDTLILVEHFPVITLGKNAVEENILVSEEYLKSQNADIVKIGRGGDVTYHGPGQIVGYPIVNIKDLKLGIKDFVYKLEELFIQLLKNEYNIDAFRDDINNGVWIKNSKITAIGLTVKRWVTMHGFAFNVNTNLDHFNWIVPCGIQGRDVISLEKLLDHNVDFQRVNDQVLKYFCKIFGYDSFEEISLYK</sequence>
<keyword evidence="5" id="KW-0963">Cytoplasm</keyword>
<dbReference type="Gene3D" id="3.30.930.10">
    <property type="entry name" value="Bira Bifunctional Protein, Domain 2"/>
    <property type="match status" value="1"/>
</dbReference>
<organism evidence="11 12">
    <name type="scientific">Gottschalkia purinilytica</name>
    <name type="common">Clostridium purinilyticum</name>
    <dbReference type="NCBI Taxonomy" id="1503"/>
    <lineage>
        <taxon>Bacteria</taxon>
        <taxon>Bacillati</taxon>
        <taxon>Bacillota</taxon>
        <taxon>Tissierellia</taxon>
        <taxon>Tissierellales</taxon>
        <taxon>Gottschalkiaceae</taxon>
        <taxon>Gottschalkia</taxon>
    </lineage>
</organism>
<evidence type="ECO:0000256" key="4">
    <source>
        <dbReference type="ARBA" id="ARBA00024732"/>
    </source>
</evidence>
<dbReference type="PROSITE" id="PS01313">
    <property type="entry name" value="LIPB"/>
    <property type="match status" value="1"/>
</dbReference>
<evidence type="ECO:0000256" key="7">
    <source>
        <dbReference type="PIRSR" id="PIRSR016262-1"/>
    </source>
</evidence>
<dbReference type="PANTHER" id="PTHR10993">
    <property type="entry name" value="OCTANOYLTRANSFERASE"/>
    <property type="match status" value="1"/>
</dbReference>
<evidence type="ECO:0000313" key="12">
    <source>
        <dbReference type="Proteomes" id="UP000037267"/>
    </source>
</evidence>
<dbReference type="EMBL" id="LGSS01000015">
    <property type="protein sequence ID" value="KNF07539.1"/>
    <property type="molecule type" value="Genomic_DNA"/>
</dbReference>